<dbReference type="EMBL" id="ML220114">
    <property type="protein sequence ID" value="TGZ82798.1"/>
    <property type="molecule type" value="Genomic_DNA"/>
</dbReference>
<organism evidence="9 10">
    <name type="scientific">Ascodesmis nigricans</name>
    <dbReference type="NCBI Taxonomy" id="341454"/>
    <lineage>
        <taxon>Eukaryota</taxon>
        <taxon>Fungi</taxon>
        <taxon>Dikarya</taxon>
        <taxon>Ascomycota</taxon>
        <taxon>Pezizomycotina</taxon>
        <taxon>Pezizomycetes</taxon>
        <taxon>Pezizales</taxon>
        <taxon>Ascodesmidaceae</taxon>
        <taxon>Ascodesmis</taxon>
    </lineage>
</organism>
<comment type="function">
    <text evidence="1 7">Required for growth under high-pressure and low-temperature conditions.</text>
</comment>
<feature type="transmembrane region" description="Helical" evidence="7">
    <location>
        <begin position="7"/>
        <end position="30"/>
    </location>
</feature>
<keyword evidence="6 7" id="KW-0472">Membrane</keyword>
<name>A0A4S2N102_9PEZI</name>
<gene>
    <name evidence="7" type="primary">DLT1</name>
    <name evidence="9" type="ORF">EX30DRAFT_339078</name>
</gene>
<evidence type="ECO:0000256" key="8">
    <source>
        <dbReference type="SAM" id="MobiDB-lite"/>
    </source>
</evidence>
<comment type="similarity">
    <text evidence="2 7">Belongs to the DLT1 family.</text>
</comment>
<evidence type="ECO:0000313" key="10">
    <source>
        <dbReference type="Proteomes" id="UP000298138"/>
    </source>
</evidence>
<evidence type="ECO:0000256" key="5">
    <source>
        <dbReference type="ARBA" id="ARBA00022989"/>
    </source>
</evidence>
<comment type="subcellular location">
    <subcellularLocation>
        <location evidence="7">Membrane</location>
        <topology evidence="7">Multi-pass membrane protein</topology>
    </subcellularLocation>
</comment>
<evidence type="ECO:0000256" key="1">
    <source>
        <dbReference type="ARBA" id="ARBA00002489"/>
    </source>
</evidence>
<dbReference type="Proteomes" id="UP000298138">
    <property type="component" value="Unassembled WGS sequence"/>
</dbReference>
<dbReference type="InterPro" id="IPR038869">
    <property type="entry name" value="DLT1"/>
</dbReference>
<keyword evidence="4 7" id="KW-0812">Transmembrane</keyword>
<protein>
    <recommendedName>
        <fullName evidence="3 7">Defect at low temperature protein 1</fullName>
    </recommendedName>
</protein>
<evidence type="ECO:0000256" key="4">
    <source>
        <dbReference type="ARBA" id="ARBA00022692"/>
    </source>
</evidence>
<dbReference type="PANTHER" id="PTHR40021">
    <property type="entry name" value="DEFECT AT LOW TEMPERATURE PROTEIN 1"/>
    <property type="match status" value="1"/>
</dbReference>
<keyword evidence="10" id="KW-1185">Reference proteome</keyword>
<dbReference type="GO" id="GO:0016020">
    <property type="term" value="C:membrane"/>
    <property type="evidence" value="ECO:0007669"/>
    <property type="project" value="UniProtKB-SubCell"/>
</dbReference>
<feature type="transmembrane region" description="Helical" evidence="7">
    <location>
        <begin position="42"/>
        <end position="65"/>
    </location>
</feature>
<evidence type="ECO:0000256" key="3">
    <source>
        <dbReference type="ARBA" id="ARBA00021353"/>
    </source>
</evidence>
<sequence>MTPRLTIFRIFYSSTFTFLFLILFALLLITPGDLIARSRPDALTNIFTIAGAHVLVLILSFILYVSRIVSARRSISAIPRQPPSLNLPSRVKSTITTNLLRSAEIALLAQPKCGDAVHTGWGAPGGEVAGTEFAMVVEMLPVYLGAETWGGTLRAWVEAQLGEEDDYDGEVDTFLRLYERARFRRRGKGIPVDEFVALLEGSEKVLRRLREREREQRSAVSTATEEYLMDVMERITTSETGGSGGYITGAGSGGGGYTTLHGYGNDGSGTVASGPVSRITTTSTGNPSLLHHPPSSIYRGYESDVSRFSVNNIDNTTTTSQVRSFGSEDDTSTGGGRVRSSYGMSSGLKHRATSYRASRAS</sequence>
<proteinExistence type="inferred from homology"/>
<dbReference type="STRING" id="341454.A0A4S2N102"/>
<dbReference type="PANTHER" id="PTHR40021:SF1">
    <property type="entry name" value="DEFECT AT LOW TEMPERATURE PROTEIN 1"/>
    <property type="match status" value="1"/>
</dbReference>
<evidence type="ECO:0000313" key="9">
    <source>
        <dbReference type="EMBL" id="TGZ82798.1"/>
    </source>
</evidence>
<evidence type="ECO:0000256" key="2">
    <source>
        <dbReference type="ARBA" id="ARBA00005550"/>
    </source>
</evidence>
<accession>A0A4S2N102</accession>
<keyword evidence="5 7" id="KW-1133">Transmembrane helix</keyword>
<dbReference type="AlphaFoldDB" id="A0A4S2N102"/>
<dbReference type="InParanoid" id="A0A4S2N102"/>
<evidence type="ECO:0000256" key="6">
    <source>
        <dbReference type="ARBA" id="ARBA00023136"/>
    </source>
</evidence>
<evidence type="ECO:0000256" key="7">
    <source>
        <dbReference type="RuleBase" id="RU367100"/>
    </source>
</evidence>
<reference evidence="9 10" key="1">
    <citation type="submission" date="2019-04" db="EMBL/GenBank/DDBJ databases">
        <title>Comparative genomics and transcriptomics to analyze fruiting body development in filamentous ascomycetes.</title>
        <authorList>
            <consortium name="DOE Joint Genome Institute"/>
            <person name="Lutkenhaus R."/>
            <person name="Traeger S."/>
            <person name="Breuer J."/>
            <person name="Kuo A."/>
            <person name="Lipzen A."/>
            <person name="Pangilinan J."/>
            <person name="Dilworth D."/>
            <person name="Sandor L."/>
            <person name="Poggeler S."/>
            <person name="Barry K."/>
            <person name="Grigoriev I.V."/>
            <person name="Nowrousian M."/>
        </authorList>
    </citation>
    <scope>NUCLEOTIDE SEQUENCE [LARGE SCALE GENOMIC DNA]</scope>
    <source>
        <strain evidence="9 10">CBS 389.68</strain>
    </source>
</reference>
<feature type="region of interest" description="Disordered" evidence="8">
    <location>
        <begin position="320"/>
        <end position="361"/>
    </location>
</feature>